<dbReference type="PROSITE" id="PS00108">
    <property type="entry name" value="PROTEIN_KINASE_ST"/>
    <property type="match status" value="1"/>
</dbReference>
<evidence type="ECO:0000313" key="8">
    <source>
        <dbReference type="EMBL" id="GFS45548.1"/>
    </source>
</evidence>
<dbReference type="PANTHER" id="PTHR27008">
    <property type="entry name" value="OS04G0122200 PROTEIN"/>
    <property type="match status" value="1"/>
</dbReference>
<evidence type="ECO:0000259" key="7">
    <source>
        <dbReference type="PROSITE" id="PS50011"/>
    </source>
</evidence>
<reference evidence="9" key="1">
    <citation type="submission" date="2019-07" db="EMBL/GenBank/DDBJ databases">
        <title>De Novo Assembly of kiwifruit Actinidia rufa.</title>
        <authorList>
            <person name="Sugita-Konishi S."/>
            <person name="Sato K."/>
            <person name="Mori E."/>
            <person name="Abe Y."/>
            <person name="Kisaki G."/>
            <person name="Hamano K."/>
            <person name="Suezawa K."/>
            <person name="Otani M."/>
            <person name="Fukuda T."/>
            <person name="Manabe T."/>
            <person name="Gomi K."/>
            <person name="Tabuchi M."/>
            <person name="Akimitsu K."/>
            <person name="Kataoka I."/>
        </authorList>
    </citation>
    <scope>NUCLEOTIDE SEQUENCE [LARGE SCALE GENOMIC DNA]</scope>
    <source>
        <strain evidence="9">cv. Fuchu</strain>
    </source>
</reference>
<comment type="subcellular location">
    <subcellularLocation>
        <location evidence="1">Membrane</location>
    </subcellularLocation>
</comment>
<dbReference type="InterPro" id="IPR011009">
    <property type="entry name" value="Kinase-like_dom_sf"/>
</dbReference>
<keyword evidence="5" id="KW-1133">Transmembrane helix</keyword>
<dbReference type="GO" id="GO:0004672">
    <property type="term" value="F:protein kinase activity"/>
    <property type="evidence" value="ECO:0007669"/>
    <property type="project" value="InterPro"/>
</dbReference>
<sequence>MNVCNTFKSIRHRNLVKVLTACSSSDHNGNDFNALVYEFMANGSLGRWLHSNENENGEFEDSRNLSLLERLNIAIDVACTLDYLHHYSPELIVHCDLKPSNILLDNELTGHGGDFGIARFLLKVSYKSGNESSSISIKGSIGYAAPEMFTGKSSIDNMFSDSLSLHKFAKVALPKQVASIANPTIFHVTYIRPTHPPTTSIAVYDLRDRCQHLKSATLHNLMEHFSP</sequence>
<keyword evidence="6" id="KW-0472">Membrane</keyword>
<name>A0A7J0DYQ0_9ERIC</name>
<evidence type="ECO:0000256" key="6">
    <source>
        <dbReference type="ARBA" id="ARBA00023136"/>
    </source>
</evidence>
<gene>
    <name evidence="8" type="ORF">Acr_00g0096700</name>
</gene>
<dbReference type="PROSITE" id="PS50011">
    <property type="entry name" value="PROTEIN_KINASE_DOM"/>
    <property type="match status" value="1"/>
</dbReference>
<dbReference type="Gene3D" id="1.10.510.10">
    <property type="entry name" value="Transferase(Phosphotransferase) domain 1"/>
    <property type="match status" value="1"/>
</dbReference>
<keyword evidence="9" id="KW-1185">Reference proteome</keyword>
<comment type="caution">
    <text evidence="8">The sequence shown here is derived from an EMBL/GenBank/DDBJ whole genome shotgun (WGS) entry which is preliminary data.</text>
</comment>
<dbReference type="InterPro" id="IPR000719">
    <property type="entry name" value="Prot_kinase_dom"/>
</dbReference>
<accession>A0A7J0DYQ0</accession>
<evidence type="ECO:0000256" key="1">
    <source>
        <dbReference type="ARBA" id="ARBA00004370"/>
    </source>
</evidence>
<dbReference type="GO" id="GO:0005524">
    <property type="term" value="F:ATP binding"/>
    <property type="evidence" value="ECO:0007669"/>
    <property type="project" value="InterPro"/>
</dbReference>
<dbReference type="Pfam" id="PF07714">
    <property type="entry name" value="PK_Tyr_Ser-Thr"/>
    <property type="match status" value="1"/>
</dbReference>
<keyword evidence="8" id="KW-0808">Transferase</keyword>
<keyword evidence="3" id="KW-0812">Transmembrane</keyword>
<feature type="domain" description="Protein kinase" evidence="7">
    <location>
        <begin position="1"/>
        <end position="227"/>
    </location>
</feature>
<dbReference type="InterPro" id="IPR051809">
    <property type="entry name" value="Plant_receptor-like_S/T_kinase"/>
</dbReference>
<dbReference type="Proteomes" id="UP000585474">
    <property type="component" value="Unassembled WGS sequence"/>
</dbReference>
<proteinExistence type="predicted"/>
<evidence type="ECO:0000313" key="9">
    <source>
        <dbReference type="Proteomes" id="UP000585474"/>
    </source>
</evidence>
<dbReference type="PANTHER" id="PTHR27008:SF596">
    <property type="entry name" value="OS02G0215500 PROTEIN"/>
    <property type="match status" value="1"/>
</dbReference>
<evidence type="ECO:0000256" key="5">
    <source>
        <dbReference type="ARBA" id="ARBA00022989"/>
    </source>
</evidence>
<evidence type="ECO:0000256" key="3">
    <source>
        <dbReference type="ARBA" id="ARBA00022692"/>
    </source>
</evidence>
<dbReference type="SMART" id="SM00220">
    <property type="entry name" value="S_TKc"/>
    <property type="match status" value="1"/>
</dbReference>
<keyword evidence="2" id="KW-0433">Leucine-rich repeat</keyword>
<dbReference type="SUPFAM" id="SSF56112">
    <property type="entry name" value="Protein kinase-like (PK-like)"/>
    <property type="match status" value="1"/>
</dbReference>
<dbReference type="EMBL" id="BJWL01000451">
    <property type="protein sequence ID" value="GFS45548.1"/>
    <property type="molecule type" value="Genomic_DNA"/>
</dbReference>
<dbReference type="AlphaFoldDB" id="A0A7J0DYQ0"/>
<dbReference type="GO" id="GO:0016020">
    <property type="term" value="C:membrane"/>
    <property type="evidence" value="ECO:0007669"/>
    <property type="project" value="UniProtKB-SubCell"/>
</dbReference>
<organism evidence="8 9">
    <name type="scientific">Actinidia rufa</name>
    <dbReference type="NCBI Taxonomy" id="165716"/>
    <lineage>
        <taxon>Eukaryota</taxon>
        <taxon>Viridiplantae</taxon>
        <taxon>Streptophyta</taxon>
        <taxon>Embryophyta</taxon>
        <taxon>Tracheophyta</taxon>
        <taxon>Spermatophyta</taxon>
        <taxon>Magnoliopsida</taxon>
        <taxon>eudicotyledons</taxon>
        <taxon>Gunneridae</taxon>
        <taxon>Pentapetalae</taxon>
        <taxon>asterids</taxon>
        <taxon>Ericales</taxon>
        <taxon>Actinidiaceae</taxon>
        <taxon>Actinidia</taxon>
    </lineage>
</organism>
<keyword evidence="8" id="KW-0418">Kinase</keyword>
<dbReference type="OrthoDB" id="676979at2759"/>
<protein>
    <submittedName>
        <fullName evidence="8">Leucine-rich repeat protein kinase family protein</fullName>
    </submittedName>
</protein>
<evidence type="ECO:0000256" key="4">
    <source>
        <dbReference type="ARBA" id="ARBA00022737"/>
    </source>
</evidence>
<dbReference type="InterPro" id="IPR008271">
    <property type="entry name" value="Ser/Thr_kinase_AS"/>
</dbReference>
<keyword evidence="4" id="KW-0677">Repeat</keyword>
<evidence type="ECO:0000256" key="2">
    <source>
        <dbReference type="ARBA" id="ARBA00022614"/>
    </source>
</evidence>
<dbReference type="InterPro" id="IPR001245">
    <property type="entry name" value="Ser-Thr/Tyr_kinase_cat_dom"/>
</dbReference>